<feature type="signal peptide" evidence="1">
    <location>
        <begin position="1"/>
        <end position="18"/>
    </location>
</feature>
<keyword evidence="2" id="KW-1185">Reference proteome</keyword>
<dbReference type="GeneID" id="103512942"/>
<dbReference type="Proteomes" id="UP000079169">
    <property type="component" value="Unplaced"/>
</dbReference>
<reference evidence="3" key="1">
    <citation type="submission" date="2025-08" db="UniProtKB">
        <authorList>
            <consortium name="RefSeq"/>
        </authorList>
    </citation>
    <scope>IDENTIFICATION</scope>
</reference>
<gene>
    <name evidence="3" type="primary">LOC103512942</name>
</gene>
<sequence length="108" mass="11847">MVSRCLLVSLFILYGVLSTHQAVIGVARSDHKDVKRELAEVAPVSDETIADQTEEVAEDASNMMDSFKGILKGIGKGVTKMVRDAEIGMKRGFLDAKEELYSTIQSQK</sequence>
<protein>
    <submittedName>
        <fullName evidence="3">Uncharacterized protein LOC103512942 isoform X4</fullName>
    </submittedName>
</protein>
<dbReference type="RefSeq" id="XP_008475964.1">
    <property type="nucleotide sequence ID" value="XM_008477742.3"/>
</dbReference>
<name>A0A1S3D7B2_DIACI</name>
<organism evidence="2 3">
    <name type="scientific">Diaphorina citri</name>
    <name type="common">Asian citrus psyllid</name>
    <dbReference type="NCBI Taxonomy" id="121845"/>
    <lineage>
        <taxon>Eukaryota</taxon>
        <taxon>Metazoa</taxon>
        <taxon>Ecdysozoa</taxon>
        <taxon>Arthropoda</taxon>
        <taxon>Hexapoda</taxon>
        <taxon>Insecta</taxon>
        <taxon>Pterygota</taxon>
        <taxon>Neoptera</taxon>
        <taxon>Paraneoptera</taxon>
        <taxon>Hemiptera</taxon>
        <taxon>Sternorrhyncha</taxon>
        <taxon>Psylloidea</taxon>
        <taxon>Psyllidae</taxon>
        <taxon>Diaphorininae</taxon>
        <taxon>Diaphorina</taxon>
    </lineage>
</organism>
<dbReference type="AlphaFoldDB" id="A0A1S3D7B2"/>
<evidence type="ECO:0000256" key="1">
    <source>
        <dbReference type="SAM" id="SignalP"/>
    </source>
</evidence>
<feature type="chain" id="PRO_5010302612" evidence="1">
    <location>
        <begin position="19"/>
        <end position="108"/>
    </location>
</feature>
<evidence type="ECO:0000313" key="2">
    <source>
        <dbReference type="Proteomes" id="UP000079169"/>
    </source>
</evidence>
<proteinExistence type="predicted"/>
<keyword evidence="1" id="KW-0732">Signal</keyword>
<accession>A0A1S3D7B2</accession>
<evidence type="ECO:0000313" key="3">
    <source>
        <dbReference type="RefSeq" id="XP_008475964.1"/>
    </source>
</evidence>